<evidence type="ECO:0000256" key="10">
    <source>
        <dbReference type="SAM" id="MobiDB-lite"/>
    </source>
</evidence>
<keyword evidence="8 9" id="KW-0472">Membrane</keyword>
<comment type="similarity">
    <text evidence="9">Belongs to the MDM12 family.</text>
</comment>
<feature type="compositionally biased region" description="Low complexity" evidence="10">
    <location>
        <begin position="293"/>
        <end position="313"/>
    </location>
</feature>
<feature type="region of interest" description="Disordered" evidence="10">
    <location>
        <begin position="65"/>
        <end position="106"/>
    </location>
</feature>
<keyword evidence="7 9" id="KW-0496">Mitochondrion</keyword>
<dbReference type="GeneID" id="90038147"/>
<feature type="compositionally biased region" description="Low complexity" evidence="10">
    <location>
        <begin position="95"/>
        <end position="106"/>
    </location>
</feature>
<gene>
    <name evidence="9" type="primary">MDM12</name>
    <name evidence="12" type="ORF">BZA70DRAFT_278700</name>
</gene>
<evidence type="ECO:0000256" key="1">
    <source>
        <dbReference type="ARBA" id="ARBA00004370"/>
    </source>
</evidence>
<dbReference type="InterPro" id="IPR027532">
    <property type="entry name" value="Mdm12"/>
</dbReference>
<keyword evidence="4 9" id="KW-0256">Endoplasmic reticulum</keyword>
<comment type="subunit">
    <text evidence="9">Component of the ER-mitochondria encounter structure (ERMES) or MDM complex, composed of MMM1, MDM10, MDM12 and MDM34. A MMM1 homodimer associates with one molecule of MDM12 on each side in a pairwise head-to-tail manner, and the SMP-LTD domains of MMM1 and MDM12 generate a continuous hydrophobic tunnel for phospholipid trafficking.</text>
</comment>
<dbReference type="PANTHER" id="PTHR28204">
    <property type="entry name" value="MITOCHONDRIAL DISTRIBUTION AND MORPHOLOGY PROTEIN 12"/>
    <property type="match status" value="1"/>
</dbReference>
<evidence type="ECO:0000259" key="11">
    <source>
        <dbReference type="PROSITE" id="PS51847"/>
    </source>
</evidence>
<feature type="region of interest" description="Disordered" evidence="10">
    <location>
        <begin position="124"/>
        <end position="168"/>
    </location>
</feature>
<comment type="function">
    <text evidence="9">Component of the ERMES/MDM complex, which serves as a molecular tether to connect the endoplasmic reticulum (ER) and mitochondria. Components of this complex are involved in the control of mitochondrial shape and protein biogenesis, and function in nonvesicular lipid trafficking between the ER and mitochondria. MDM12 is required for the interaction of the ER-resident membrane protein MMM1 and the outer mitochondrial membrane-resident beta-barrel protein MDM10. The MDM12-MMM1 subcomplex functions in the major beta-barrel assembly pathway that is responsible for biogenesis of all mitochondrial outer membrane beta-barrel proteins, and acts in a late step after the SAM complex. The MDM10-MDM12-MMM1 subcomplex further acts in the TOM40-specific pathway after the action of the MDM12-MMM1 complex. Essential for establishing and maintaining the structure of mitochondria and maintenance of mtDNA nucleoids.</text>
</comment>
<sequence length="465" mass="50904">MSIDVNWNALGPAEHARLSNNIRDFFHQQFQRIPLPSYIANVSVLAFDLGSSAPELEIKHIGDPYPEFYEDENEEQQQQQHQGGAQDDSQNHTPAPSYSAGLASSSTSNFNSYNNSYGPSLRFRNPGFTNTSTNTQSNSVSEPSSSTSYNNTNTNDSNNASHSSSSSSINNNVPFLHSMLTPPLIRSPPIQSSFHHFPGISVAAAAALLSPTFEPLPRNAEDDDMWNNAQIETMGHNAPSSLSSEDEGDLSAENAIVDGDDEDDDFGGDLNRSRDPRQRSTPDSFARSNTADNHGQSHNNTNGSSNNRGSTSGDPPPFSVREEDLQFLIHVLYKGDMRIVLTATLRLNYPAPGFLTLPVRLTVTGFEVDAMAVLTYISRRIHFSFISDVGGNGGTGSVSEGMMSTPSARHFEVLRNIKVESEIGDQDGKGSVLKNVGKVERFVLDRLRAIVRDELAWPGWITFEF</sequence>
<feature type="domain" description="SMP-LTD" evidence="11">
    <location>
        <begin position="1"/>
        <end position="465"/>
    </location>
</feature>
<evidence type="ECO:0000256" key="2">
    <source>
        <dbReference type="ARBA" id="ARBA00022448"/>
    </source>
</evidence>
<keyword evidence="13" id="KW-1185">Reference proteome</keyword>
<proteinExistence type="inferred from homology"/>
<dbReference type="RefSeq" id="XP_064767963.1">
    <property type="nucleotide sequence ID" value="XM_064912635.1"/>
</dbReference>
<dbReference type="PROSITE" id="PS51847">
    <property type="entry name" value="SMP"/>
    <property type="match status" value="1"/>
</dbReference>
<protein>
    <recommendedName>
        <fullName evidence="9">Mitochondrial distribution and morphology protein 12</fullName>
    </recommendedName>
    <alternativeName>
        <fullName evidence="9">Mitochondrial inheritance component MDM12</fullName>
    </alternativeName>
</protein>
<evidence type="ECO:0000256" key="9">
    <source>
        <dbReference type="HAMAP-Rule" id="MF_03104"/>
    </source>
</evidence>
<comment type="caution">
    <text evidence="12">The sequence shown here is derived from an EMBL/GenBank/DDBJ whole genome shotgun (WGS) entry which is preliminary data.</text>
</comment>
<organism evidence="12 13">
    <name type="scientific">Myxozyma melibiosi</name>
    <dbReference type="NCBI Taxonomy" id="54550"/>
    <lineage>
        <taxon>Eukaryota</taxon>
        <taxon>Fungi</taxon>
        <taxon>Dikarya</taxon>
        <taxon>Ascomycota</taxon>
        <taxon>Saccharomycotina</taxon>
        <taxon>Lipomycetes</taxon>
        <taxon>Lipomycetales</taxon>
        <taxon>Lipomycetaceae</taxon>
        <taxon>Myxozyma</taxon>
    </lineage>
</organism>
<dbReference type="EMBL" id="JBBJBU010000006">
    <property type="protein sequence ID" value="KAK7204930.1"/>
    <property type="molecule type" value="Genomic_DNA"/>
</dbReference>
<dbReference type="Pfam" id="PF26544">
    <property type="entry name" value="Mdm12"/>
    <property type="match status" value="2"/>
</dbReference>
<feature type="compositionally biased region" description="Acidic residues" evidence="10">
    <location>
        <begin position="258"/>
        <end position="267"/>
    </location>
</feature>
<evidence type="ECO:0000256" key="5">
    <source>
        <dbReference type="ARBA" id="ARBA00023055"/>
    </source>
</evidence>
<comment type="subcellular location">
    <subcellularLocation>
        <location evidence="1">Membrane</location>
    </subcellularLocation>
    <subcellularLocation>
        <location evidence="9">Mitochondrion outer membrane</location>
        <topology evidence="9">Peripheral membrane protein</topology>
        <orientation evidence="9">Cytoplasmic side</orientation>
    </subcellularLocation>
    <subcellularLocation>
        <location evidence="9">Endoplasmic reticulum membrane</location>
        <topology evidence="9">Peripheral membrane protein</topology>
        <orientation evidence="9">Cytoplasmic side</orientation>
    </subcellularLocation>
    <text evidence="9">The ERMES/MDM complex localizes to a few discrete foci (around 10 per single cell), that represent mitochondria-endoplasmic reticulum junctions. These foci are often found next to mtDNA nucleoids.</text>
</comment>
<keyword evidence="3 9" id="KW-1000">Mitochondrion outer membrane</keyword>
<reference evidence="12 13" key="1">
    <citation type="submission" date="2024-03" db="EMBL/GenBank/DDBJ databases">
        <title>Genome-scale model development and genomic sequencing of the oleaginous clade Lipomyces.</title>
        <authorList>
            <consortium name="Lawrence Berkeley National Laboratory"/>
            <person name="Czajka J.J."/>
            <person name="Han Y."/>
            <person name="Kim J."/>
            <person name="Mondo S.J."/>
            <person name="Hofstad B.A."/>
            <person name="Robles A."/>
            <person name="Haridas S."/>
            <person name="Riley R."/>
            <person name="LaButti K."/>
            <person name="Pangilinan J."/>
            <person name="Andreopoulos W."/>
            <person name="Lipzen A."/>
            <person name="Yan J."/>
            <person name="Wang M."/>
            <person name="Ng V."/>
            <person name="Grigoriev I.V."/>
            <person name="Spatafora J.W."/>
            <person name="Magnuson J.K."/>
            <person name="Baker S.E."/>
            <person name="Pomraning K.R."/>
        </authorList>
    </citation>
    <scope>NUCLEOTIDE SEQUENCE [LARGE SCALE GENOMIC DNA]</scope>
    <source>
        <strain evidence="12 13">Phaff 52-87</strain>
    </source>
</reference>
<evidence type="ECO:0000256" key="3">
    <source>
        <dbReference type="ARBA" id="ARBA00022787"/>
    </source>
</evidence>
<evidence type="ECO:0000256" key="8">
    <source>
        <dbReference type="ARBA" id="ARBA00023136"/>
    </source>
</evidence>
<feature type="compositionally biased region" description="Low complexity" evidence="10">
    <location>
        <begin position="76"/>
        <end position="88"/>
    </location>
</feature>
<keyword evidence="2" id="KW-0813">Transport</keyword>
<keyword evidence="6" id="KW-0446">Lipid-binding</keyword>
<dbReference type="HAMAP" id="MF_03104">
    <property type="entry name" value="Mdm12"/>
    <property type="match status" value="1"/>
</dbReference>
<feature type="region of interest" description="Disordered" evidence="10">
    <location>
        <begin position="256"/>
        <end position="319"/>
    </location>
</feature>
<evidence type="ECO:0000256" key="6">
    <source>
        <dbReference type="ARBA" id="ARBA00023121"/>
    </source>
</evidence>
<evidence type="ECO:0000256" key="7">
    <source>
        <dbReference type="ARBA" id="ARBA00023128"/>
    </source>
</evidence>
<dbReference type="PANTHER" id="PTHR28204:SF1">
    <property type="entry name" value="MITOCHONDRIAL DISTRIBUTION AND MORPHOLOGY PROTEIN 12"/>
    <property type="match status" value="1"/>
</dbReference>
<accession>A0ABR1F533</accession>
<evidence type="ECO:0000313" key="13">
    <source>
        <dbReference type="Proteomes" id="UP001498771"/>
    </source>
</evidence>
<feature type="compositionally biased region" description="Low complexity" evidence="10">
    <location>
        <begin position="129"/>
        <end position="168"/>
    </location>
</feature>
<dbReference type="Proteomes" id="UP001498771">
    <property type="component" value="Unassembled WGS sequence"/>
</dbReference>
<dbReference type="InterPro" id="IPR031468">
    <property type="entry name" value="SMP_LBD"/>
</dbReference>
<feature type="compositionally biased region" description="Basic and acidic residues" evidence="10">
    <location>
        <begin position="271"/>
        <end position="280"/>
    </location>
</feature>
<keyword evidence="5" id="KW-0445">Lipid transport</keyword>
<name>A0ABR1F533_9ASCO</name>
<feature type="compositionally biased region" description="Polar residues" evidence="10">
    <location>
        <begin position="281"/>
        <end position="292"/>
    </location>
</feature>
<evidence type="ECO:0000256" key="4">
    <source>
        <dbReference type="ARBA" id="ARBA00022824"/>
    </source>
</evidence>
<dbReference type="CDD" id="cd21672">
    <property type="entry name" value="SMP_Mdm12"/>
    <property type="match status" value="1"/>
</dbReference>
<evidence type="ECO:0000313" key="12">
    <source>
        <dbReference type="EMBL" id="KAK7204930.1"/>
    </source>
</evidence>